<evidence type="ECO:0000259" key="1">
    <source>
        <dbReference type="Pfam" id="PF24254"/>
    </source>
</evidence>
<gene>
    <name evidence="2" type="ORF">EBT44_05010</name>
</gene>
<organism evidence="2 3">
    <name type="scientific">Candidatus Fonsibacter lacus</name>
    <dbReference type="NCBI Taxonomy" id="2576439"/>
    <lineage>
        <taxon>Bacteria</taxon>
        <taxon>Pseudomonadati</taxon>
        <taxon>Pseudomonadota</taxon>
        <taxon>Alphaproteobacteria</taxon>
        <taxon>Candidatus Pelagibacterales</taxon>
        <taxon>Candidatus Pelagibacterales incertae sedis</taxon>
        <taxon>Candidatus Fonsibacter</taxon>
    </lineage>
</organism>
<dbReference type="InterPro" id="IPR055878">
    <property type="entry name" value="DUF7455"/>
</dbReference>
<feature type="domain" description="DUF7455" evidence="1">
    <location>
        <begin position="12"/>
        <end position="64"/>
    </location>
</feature>
<proteinExistence type="predicted"/>
<accession>A0A965LLA0</accession>
<evidence type="ECO:0000313" key="3">
    <source>
        <dbReference type="Proteomes" id="UP000740727"/>
    </source>
</evidence>
<protein>
    <recommendedName>
        <fullName evidence="1">DUF7455 domain-containing protein</fullName>
    </recommendedName>
</protein>
<dbReference type="Proteomes" id="UP000740727">
    <property type="component" value="Unassembled WGS sequence"/>
</dbReference>
<name>A0A965LLA0_9PROT</name>
<sequence>MAGISTLTQSPLSASDRCDRCGAQAYVRVKLATGELLFCGHHSKEYAVSLKRVAVEIEDQTERLLESPAER</sequence>
<reference evidence="2" key="1">
    <citation type="submission" date="2018-10" db="EMBL/GenBank/DDBJ databases">
        <title>Iterative Subtractive Binning of Freshwater Chronoseries Metagenomes Recovers Nearly Complete Genomes from over Four Hundred Novel Species.</title>
        <authorList>
            <person name="Rodriguez-R L.M."/>
            <person name="Tsementzi D."/>
            <person name="Luo C."/>
            <person name="Konstantinidis K.T."/>
        </authorList>
    </citation>
    <scope>NUCLEOTIDE SEQUENCE</scope>
    <source>
        <strain evidence="2">WB5_2A_028</strain>
    </source>
</reference>
<evidence type="ECO:0000313" key="2">
    <source>
        <dbReference type="EMBL" id="NBR94180.1"/>
    </source>
</evidence>
<dbReference type="AlphaFoldDB" id="A0A965LLA0"/>
<dbReference type="EMBL" id="RFXN01000069">
    <property type="protein sequence ID" value="NBR94180.1"/>
    <property type="molecule type" value="Genomic_DNA"/>
</dbReference>
<comment type="caution">
    <text evidence="2">The sequence shown here is derived from an EMBL/GenBank/DDBJ whole genome shotgun (WGS) entry which is preliminary data.</text>
</comment>
<dbReference type="Pfam" id="PF24254">
    <property type="entry name" value="DUF7455"/>
    <property type="match status" value="1"/>
</dbReference>